<sequence>MSTEFAVLADGDAVAEAIAERLITALTAVQRDHPERNAQLALTGGRIATRAYQRLAVDGPGSAVDWSRVELWWGDERFVAADSEDRNDRGALESLIPALPLVEANIHRMPADDGSVDLDAAAAAYADELGDISFDICLLGMGPDGHVASVFPDHPSFQGSLAASTDVIAVRDSPKPPPLRISLTHPAINRSAAVWFTVSGADKADAVGWATSGSKNVPAGHAQGTEETLWLLDQEAAARLPG</sequence>
<dbReference type="PANTHER" id="PTHR11054:SF0">
    <property type="entry name" value="6-PHOSPHOGLUCONOLACTONASE"/>
    <property type="match status" value="1"/>
</dbReference>
<comment type="catalytic activity">
    <reaction evidence="1 7">
        <text>6-phospho-D-glucono-1,5-lactone + H2O = 6-phospho-D-gluconate + H(+)</text>
        <dbReference type="Rhea" id="RHEA:12556"/>
        <dbReference type="ChEBI" id="CHEBI:15377"/>
        <dbReference type="ChEBI" id="CHEBI:15378"/>
        <dbReference type="ChEBI" id="CHEBI:57955"/>
        <dbReference type="ChEBI" id="CHEBI:58759"/>
        <dbReference type="EC" id="3.1.1.31"/>
    </reaction>
</comment>
<dbReference type="CDD" id="cd01400">
    <property type="entry name" value="6PGL"/>
    <property type="match status" value="1"/>
</dbReference>
<dbReference type="GO" id="GO:0006098">
    <property type="term" value="P:pentose-phosphate shunt"/>
    <property type="evidence" value="ECO:0007669"/>
    <property type="project" value="UniProtKB-UniPathway"/>
</dbReference>
<comment type="pathway">
    <text evidence="3 7">Carbohydrate degradation; pentose phosphate pathway; D-ribulose 5-phosphate from D-glucose 6-phosphate (oxidative stage): step 2/3.</text>
</comment>
<comment type="function">
    <text evidence="2 7">Hydrolysis of 6-phosphogluconolactone to 6-phosphogluconate.</text>
</comment>
<dbReference type="OrthoDB" id="9810967at2"/>
<dbReference type="InterPro" id="IPR037171">
    <property type="entry name" value="NagB/RpiA_transferase-like"/>
</dbReference>
<protein>
    <recommendedName>
        <fullName evidence="6 7">6-phosphogluconolactonase</fullName>
        <shortName evidence="7">6PGL</shortName>
        <ecNumber evidence="5 7">3.1.1.31</ecNumber>
    </recommendedName>
</protein>
<dbReference type="PANTHER" id="PTHR11054">
    <property type="entry name" value="6-PHOSPHOGLUCONOLACTONASE"/>
    <property type="match status" value="1"/>
</dbReference>
<keyword evidence="7" id="KW-0378">Hydrolase</keyword>
<dbReference type="EC" id="3.1.1.31" evidence="5 7"/>
<dbReference type="UniPathway" id="UPA00115">
    <property type="reaction ID" value="UER00409"/>
</dbReference>
<dbReference type="GO" id="GO:0017057">
    <property type="term" value="F:6-phosphogluconolactonase activity"/>
    <property type="evidence" value="ECO:0007669"/>
    <property type="project" value="UniProtKB-UniRule"/>
</dbReference>
<name>A0A1H1P5M6_9ACTN</name>
<evidence type="ECO:0000256" key="5">
    <source>
        <dbReference type="ARBA" id="ARBA00013198"/>
    </source>
</evidence>
<dbReference type="RefSeq" id="WP_091520143.1">
    <property type="nucleotide sequence ID" value="NZ_LT629772.1"/>
</dbReference>
<dbReference type="InterPro" id="IPR005900">
    <property type="entry name" value="6-phosphogluconolactonase_DevB"/>
</dbReference>
<comment type="similarity">
    <text evidence="4 7">Belongs to the glucosamine/galactosamine-6-phosphate isomerase family. 6-phosphogluconolactonase subfamily.</text>
</comment>
<dbReference type="NCBIfam" id="TIGR01198">
    <property type="entry name" value="pgl"/>
    <property type="match status" value="1"/>
</dbReference>
<accession>A0A1H1P5M6</accession>
<feature type="domain" description="Glucosamine/galactosamine-6-phosphate isomerase" evidence="8">
    <location>
        <begin position="10"/>
        <end position="230"/>
    </location>
</feature>
<dbReference type="Gene3D" id="3.40.50.1360">
    <property type="match status" value="1"/>
</dbReference>
<dbReference type="STRING" id="630515.SAMN04489812_0773"/>
<evidence type="ECO:0000313" key="9">
    <source>
        <dbReference type="EMBL" id="SDS06502.1"/>
    </source>
</evidence>
<evidence type="ECO:0000256" key="3">
    <source>
        <dbReference type="ARBA" id="ARBA00004961"/>
    </source>
</evidence>
<dbReference type="InterPro" id="IPR039104">
    <property type="entry name" value="6PGL"/>
</dbReference>
<keyword evidence="10" id="KW-1185">Reference proteome</keyword>
<dbReference type="GO" id="GO:0005975">
    <property type="term" value="P:carbohydrate metabolic process"/>
    <property type="evidence" value="ECO:0007669"/>
    <property type="project" value="UniProtKB-UniRule"/>
</dbReference>
<evidence type="ECO:0000256" key="2">
    <source>
        <dbReference type="ARBA" id="ARBA00002681"/>
    </source>
</evidence>
<organism evidence="9 10">
    <name type="scientific">Microlunatus soli</name>
    <dbReference type="NCBI Taxonomy" id="630515"/>
    <lineage>
        <taxon>Bacteria</taxon>
        <taxon>Bacillati</taxon>
        <taxon>Actinomycetota</taxon>
        <taxon>Actinomycetes</taxon>
        <taxon>Propionibacteriales</taxon>
        <taxon>Propionibacteriaceae</taxon>
        <taxon>Microlunatus</taxon>
    </lineage>
</organism>
<proteinExistence type="inferred from homology"/>
<gene>
    <name evidence="7" type="primary">pgl</name>
    <name evidence="9" type="ORF">SAMN04489812_0773</name>
</gene>
<evidence type="ECO:0000256" key="7">
    <source>
        <dbReference type="RuleBase" id="RU365095"/>
    </source>
</evidence>
<dbReference type="AlphaFoldDB" id="A0A1H1P5M6"/>
<evidence type="ECO:0000259" key="8">
    <source>
        <dbReference type="Pfam" id="PF01182"/>
    </source>
</evidence>
<dbReference type="Proteomes" id="UP000199103">
    <property type="component" value="Chromosome I"/>
</dbReference>
<dbReference type="Pfam" id="PF01182">
    <property type="entry name" value="Glucosamine_iso"/>
    <property type="match status" value="1"/>
</dbReference>
<evidence type="ECO:0000256" key="4">
    <source>
        <dbReference type="ARBA" id="ARBA00010662"/>
    </source>
</evidence>
<evidence type="ECO:0000256" key="1">
    <source>
        <dbReference type="ARBA" id="ARBA00000832"/>
    </source>
</evidence>
<dbReference type="InterPro" id="IPR006148">
    <property type="entry name" value="Glc/Gal-6P_isomerase"/>
</dbReference>
<dbReference type="EMBL" id="LT629772">
    <property type="protein sequence ID" value="SDS06502.1"/>
    <property type="molecule type" value="Genomic_DNA"/>
</dbReference>
<dbReference type="SUPFAM" id="SSF100950">
    <property type="entry name" value="NagB/RpiA/CoA transferase-like"/>
    <property type="match status" value="1"/>
</dbReference>
<evidence type="ECO:0000256" key="6">
    <source>
        <dbReference type="ARBA" id="ARBA00020337"/>
    </source>
</evidence>
<reference evidence="9 10" key="1">
    <citation type="submission" date="2016-10" db="EMBL/GenBank/DDBJ databases">
        <authorList>
            <person name="de Groot N.N."/>
        </authorList>
    </citation>
    <scope>NUCLEOTIDE SEQUENCE [LARGE SCALE GENOMIC DNA]</scope>
    <source>
        <strain evidence="9 10">DSM 21800</strain>
    </source>
</reference>
<evidence type="ECO:0000313" key="10">
    <source>
        <dbReference type="Proteomes" id="UP000199103"/>
    </source>
</evidence>